<dbReference type="AlphaFoldDB" id="A0A5B9M946"/>
<evidence type="ECO:0000259" key="1">
    <source>
        <dbReference type="Pfam" id="PF02464"/>
    </source>
</evidence>
<dbReference type="NCBIfam" id="TIGR00199">
    <property type="entry name" value="PncC_domain"/>
    <property type="match status" value="1"/>
</dbReference>
<dbReference type="EC" id="3.5.1.42" evidence="2"/>
<evidence type="ECO:0000313" key="2">
    <source>
        <dbReference type="EMBL" id="QEF96084.1"/>
    </source>
</evidence>
<dbReference type="Proteomes" id="UP000321353">
    <property type="component" value="Chromosome"/>
</dbReference>
<organism evidence="2 3">
    <name type="scientific">Stieleria maiorica</name>
    <dbReference type="NCBI Taxonomy" id="2795974"/>
    <lineage>
        <taxon>Bacteria</taxon>
        <taxon>Pseudomonadati</taxon>
        <taxon>Planctomycetota</taxon>
        <taxon>Planctomycetia</taxon>
        <taxon>Pirellulales</taxon>
        <taxon>Pirellulaceae</taxon>
        <taxon>Stieleria</taxon>
    </lineage>
</organism>
<accession>A0A5B9M946</accession>
<dbReference type="GO" id="GO:0019159">
    <property type="term" value="F:nicotinamide-nucleotide amidase activity"/>
    <property type="evidence" value="ECO:0007669"/>
    <property type="project" value="UniProtKB-EC"/>
</dbReference>
<dbReference type="Gene3D" id="3.90.950.20">
    <property type="entry name" value="CinA-like"/>
    <property type="match status" value="1"/>
</dbReference>
<feature type="domain" description="CinA C-terminal" evidence="1">
    <location>
        <begin position="5"/>
        <end position="154"/>
    </location>
</feature>
<keyword evidence="2" id="KW-0378">Hydrolase</keyword>
<dbReference type="RefSeq" id="WP_147865957.1">
    <property type="nucleotide sequence ID" value="NZ_CP036264.1"/>
</dbReference>
<name>A0A5B9M946_9BACT</name>
<sequence length="162" mass="17178">MDLESQARQLVELLDEKRQTLVLAESCTGGLVAATLATVPGVSAWLAGSLVVYQEASKQRWLGVAEETLAEHTAVSAPVAHQMVAGALQTTPHADLAASVTGHLGPNAPAEFDGLIYVGVGRRGQPPRTWGVELKAPKRVGRQRESALVVIETLIGVLERLK</sequence>
<reference evidence="2 3" key="1">
    <citation type="submission" date="2019-02" db="EMBL/GenBank/DDBJ databases">
        <title>Planctomycetal bacteria perform biofilm scaping via a novel small molecule.</title>
        <authorList>
            <person name="Jeske O."/>
            <person name="Boedeker C."/>
            <person name="Wiegand S."/>
            <person name="Breitling P."/>
            <person name="Kallscheuer N."/>
            <person name="Jogler M."/>
            <person name="Rohde M."/>
            <person name="Petersen J."/>
            <person name="Medema M.H."/>
            <person name="Surup F."/>
            <person name="Jogler C."/>
        </authorList>
    </citation>
    <scope>NUCLEOTIDE SEQUENCE [LARGE SCALE GENOMIC DNA]</scope>
    <source>
        <strain evidence="2 3">Mal15</strain>
    </source>
</reference>
<dbReference type="EMBL" id="CP036264">
    <property type="protein sequence ID" value="QEF96084.1"/>
    <property type="molecule type" value="Genomic_DNA"/>
</dbReference>
<dbReference type="InterPro" id="IPR036653">
    <property type="entry name" value="CinA-like_C"/>
</dbReference>
<evidence type="ECO:0000313" key="3">
    <source>
        <dbReference type="Proteomes" id="UP000321353"/>
    </source>
</evidence>
<dbReference type="Pfam" id="PF02464">
    <property type="entry name" value="CinA"/>
    <property type="match status" value="1"/>
</dbReference>
<gene>
    <name evidence="2" type="primary">pncC</name>
    <name evidence="2" type="ORF">Mal15_01100</name>
</gene>
<proteinExistence type="predicted"/>
<dbReference type="KEGG" id="smam:Mal15_01100"/>
<dbReference type="InterPro" id="IPR008136">
    <property type="entry name" value="CinA_C"/>
</dbReference>
<keyword evidence="3" id="KW-1185">Reference proteome</keyword>
<dbReference type="SUPFAM" id="SSF142433">
    <property type="entry name" value="CinA-like"/>
    <property type="match status" value="1"/>
</dbReference>
<protein>
    <submittedName>
        <fullName evidence="2">Nicotinamide-nucleotide amidohydrolase PncC</fullName>
        <ecNumber evidence="2">3.5.1.42</ecNumber>
    </submittedName>
</protein>